<keyword evidence="1" id="KW-0805">Transcription regulation</keyword>
<dbReference type="KEGG" id="amog:QRX60_29620"/>
<feature type="domain" description="HTH luxR-type" evidence="5">
    <location>
        <begin position="431"/>
        <end position="496"/>
    </location>
</feature>
<evidence type="ECO:0000256" key="3">
    <source>
        <dbReference type="ARBA" id="ARBA00023163"/>
    </source>
</evidence>
<dbReference type="GO" id="GO:0003677">
    <property type="term" value="F:DNA binding"/>
    <property type="evidence" value="ECO:0007669"/>
    <property type="project" value="UniProtKB-KW"/>
</dbReference>
<dbReference type="EMBL" id="CP127295">
    <property type="protein sequence ID" value="WIX98223.1"/>
    <property type="molecule type" value="Genomic_DNA"/>
</dbReference>
<dbReference type="CDD" id="cd06170">
    <property type="entry name" value="LuxR_C_like"/>
    <property type="match status" value="1"/>
</dbReference>
<dbReference type="AlphaFoldDB" id="A0A9Y2JJ34"/>
<dbReference type="InterPro" id="IPR000792">
    <property type="entry name" value="Tscrpt_reg_LuxR_C"/>
</dbReference>
<evidence type="ECO:0000256" key="4">
    <source>
        <dbReference type="SAM" id="MobiDB-lite"/>
    </source>
</evidence>
<protein>
    <submittedName>
        <fullName evidence="6">Helix-turn-helix transcriptional regulator</fullName>
    </submittedName>
</protein>
<reference evidence="6 7" key="1">
    <citation type="submission" date="2023-06" db="EMBL/GenBank/DDBJ databases">
        <authorList>
            <person name="Oyuntsetseg B."/>
            <person name="Kim S.B."/>
        </authorList>
    </citation>
    <scope>NUCLEOTIDE SEQUENCE [LARGE SCALE GENOMIC DNA]</scope>
    <source>
        <strain evidence="6 7">4-36</strain>
    </source>
</reference>
<organism evidence="6 7">
    <name type="scientific">Amycolatopsis mongoliensis</name>
    <dbReference type="NCBI Taxonomy" id="715475"/>
    <lineage>
        <taxon>Bacteria</taxon>
        <taxon>Bacillati</taxon>
        <taxon>Actinomycetota</taxon>
        <taxon>Actinomycetes</taxon>
        <taxon>Pseudonocardiales</taxon>
        <taxon>Pseudonocardiaceae</taxon>
        <taxon>Amycolatopsis</taxon>
    </lineage>
</organism>
<evidence type="ECO:0000313" key="7">
    <source>
        <dbReference type="Proteomes" id="UP001239397"/>
    </source>
</evidence>
<proteinExistence type="predicted"/>
<dbReference type="PROSITE" id="PS50043">
    <property type="entry name" value="HTH_LUXR_2"/>
    <property type="match status" value="1"/>
</dbReference>
<dbReference type="Proteomes" id="UP001239397">
    <property type="component" value="Chromosome"/>
</dbReference>
<dbReference type="PANTHER" id="PTHR44688">
    <property type="entry name" value="DNA-BINDING TRANSCRIPTIONAL ACTIVATOR DEVR_DOSR"/>
    <property type="match status" value="1"/>
</dbReference>
<keyword evidence="3" id="KW-0804">Transcription</keyword>
<gene>
    <name evidence="6" type="ORF">QRX60_29620</name>
</gene>
<dbReference type="GO" id="GO:0006355">
    <property type="term" value="P:regulation of DNA-templated transcription"/>
    <property type="evidence" value="ECO:0007669"/>
    <property type="project" value="InterPro"/>
</dbReference>
<keyword evidence="2" id="KW-0238">DNA-binding</keyword>
<feature type="compositionally biased region" description="Basic and acidic residues" evidence="4">
    <location>
        <begin position="12"/>
        <end position="32"/>
    </location>
</feature>
<dbReference type="SMART" id="SM00421">
    <property type="entry name" value="HTH_LUXR"/>
    <property type="match status" value="1"/>
</dbReference>
<dbReference type="PROSITE" id="PS00622">
    <property type="entry name" value="HTH_LUXR_1"/>
    <property type="match status" value="1"/>
</dbReference>
<keyword evidence="7" id="KW-1185">Reference proteome</keyword>
<evidence type="ECO:0000259" key="5">
    <source>
        <dbReference type="PROSITE" id="PS50043"/>
    </source>
</evidence>
<accession>A0A9Y2JJ34</accession>
<dbReference type="InterPro" id="IPR016032">
    <property type="entry name" value="Sig_transdc_resp-reg_C-effctor"/>
</dbReference>
<dbReference type="PANTHER" id="PTHR44688:SF16">
    <property type="entry name" value="DNA-BINDING TRANSCRIPTIONAL ACTIVATOR DEVR_DOSR"/>
    <property type="match status" value="1"/>
</dbReference>
<evidence type="ECO:0000256" key="2">
    <source>
        <dbReference type="ARBA" id="ARBA00023125"/>
    </source>
</evidence>
<dbReference type="PRINTS" id="PR00038">
    <property type="entry name" value="HTHLUXR"/>
</dbReference>
<dbReference type="Gene3D" id="1.10.10.10">
    <property type="entry name" value="Winged helix-like DNA-binding domain superfamily/Winged helix DNA-binding domain"/>
    <property type="match status" value="1"/>
</dbReference>
<dbReference type="InterPro" id="IPR036388">
    <property type="entry name" value="WH-like_DNA-bd_sf"/>
</dbReference>
<dbReference type="Pfam" id="PF00196">
    <property type="entry name" value="GerE"/>
    <property type="match status" value="1"/>
</dbReference>
<sequence>MDDSGDGAGRLALERTSDRVDGGAMRESEASEDVAKVLHTLEEARSERARLGRLGRWSEADEAVLVTLRDVLSAASPEITGPDLGGLVYVAGSPRPGRRRVTGNWGPVPPERLTATCAMLLVNRGSEPQVVAEMARRALESYGWRDLGTFWYAVLSLAYAGESDAAQHELGRALKRSGWVGSHPHTPALTVLRARVAGLNGEPRTAWQLLDGALARGVVEQFKEVAVAWAIAALVDLGELERADDLLLAYGFGHTLDGVVDRAEVLAARGALREVTGRPQLAYEDLTGCGRELAAWGVTNPAVIAWRSQAALCAAATDRRSLASSLADEELFQARRWGTPQSIGTALRAVALVSEEGRDIKLLEEAVGLLARGNVLGTLVRAQYELGVKLSLRTRDEDGRPALEAARNTAMSMNSDIWVSRVDEALRRWGTADAEGKLTAREIKVLNLARAGLGNKGIAGRLHLTGSTVEFHLSNIYRKLGISGRAELHSIMLPVL</sequence>
<feature type="region of interest" description="Disordered" evidence="4">
    <location>
        <begin position="1"/>
        <end position="32"/>
    </location>
</feature>
<dbReference type="RefSeq" id="WP_285994708.1">
    <property type="nucleotide sequence ID" value="NZ_CP127295.1"/>
</dbReference>
<name>A0A9Y2JJ34_9PSEU</name>
<dbReference type="SUPFAM" id="SSF46894">
    <property type="entry name" value="C-terminal effector domain of the bipartite response regulators"/>
    <property type="match status" value="1"/>
</dbReference>
<evidence type="ECO:0000256" key="1">
    <source>
        <dbReference type="ARBA" id="ARBA00023015"/>
    </source>
</evidence>
<evidence type="ECO:0000313" key="6">
    <source>
        <dbReference type="EMBL" id="WIX98223.1"/>
    </source>
</evidence>